<proteinExistence type="predicted"/>
<dbReference type="PROSITE" id="PS50238">
    <property type="entry name" value="RHOGAP"/>
    <property type="match status" value="1"/>
</dbReference>
<comment type="caution">
    <text evidence="3">The sequence shown here is derived from an EMBL/GenBank/DDBJ whole genome shotgun (WGS) entry which is preliminary data.</text>
</comment>
<dbReference type="AlphaFoldDB" id="A0A0P7UVT0"/>
<feature type="compositionally biased region" description="Polar residues" evidence="1">
    <location>
        <begin position="810"/>
        <end position="821"/>
    </location>
</feature>
<dbReference type="Gene3D" id="1.10.555.10">
    <property type="entry name" value="Rho GTPase activation protein"/>
    <property type="match status" value="1"/>
</dbReference>
<dbReference type="InterPro" id="IPR008936">
    <property type="entry name" value="Rho_GTPase_activation_prot"/>
</dbReference>
<feature type="region of interest" description="Disordered" evidence="1">
    <location>
        <begin position="574"/>
        <end position="598"/>
    </location>
</feature>
<dbReference type="STRING" id="113540.ENSSFOP00015010976"/>
<feature type="compositionally biased region" description="Polar residues" evidence="1">
    <location>
        <begin position="581"/>
        <end position="590"/>
    </location>
</feature>
<feature type="region of interest" description="Disordered" evidence="1">
    <location>
        <begin position="793"/>
        <end position="830"/>
    </location>
</feature>
<dbReference type="Proteomes" id="UP000034805">
    <property type="component" value="Unassembled WGS sequence"/>
</dbReference>
<dbReference type="EMBL" id="JARO02001880">
    <property type="protein sequence ID" value="KPP74148.1"/>
    <property type="molecule type" value="Genomic_DNA"/>
</dbReference>
<evidence type="ECO:0000313" key="4">
    <source>
        <dbReference type="Proteomes" id="UP000034805"/>
    </source>
</evidence>
<evidence type="ECO:0000256" key="1">
    <source>
        <dbReference type="SAM" id="MobiDB-lite"/>
    </source>
</evidence>
<dbReference type="InterPro" id="IPR042869">
    <property type="entry name" value="ARHGAP11A/B"/>
</dbReference>
<dbReference type="Pfam" id="PF00620">
    <property type="entry name" value="RhoGAP"/>
    <property type="match status" value="1"/>
</dbReference>
<organism evidence="3 4">
    <name type="scientific">Scleropages formosus</name>
    <name type="common">Asian bonytongue</name>
    <name type="synonym">Osteoglossum formosum</name>
    <dbReference type="NCBI Taxonomy" id="113540"/>
    <lineage>
        <taxon>Eukaryota</taxon>
        <taxon>Metazoa</taxon>
        <taxon>Chordata</taxon>
        <taxon>Craniata</taxon>
        <taxon>Vertebrata</taxon>
        <taxon>Euteleostomi</taxon>
        <taxon>Actinopterygii</taxon>
        <taxon>Neopterygii</taxon>
        <taxon>Teleostei</taxon>
        <taxon>Osteoglossocephala</taxon>
        <taxon>Osteoglossomorpha</taxon>
        <taxon>Osteoglossiformes</taxon>
        <taxon>Osteoglossidae</taxon>
        <taxon>Scleropages</taxon>
    </lineage>
</organism>
<name>A0A0P7UVT0_SCLFO</name>
<protein>
    <recommendedName>
        <fullName evidence="2">Rho-GAP domain-containing protein</fullName>
    </recommendedName>
</protein>
<evidence type="ECO:0000259" key="2">
    <source>
        <dbReference type="PROSITE" id="PS50238"/>
    </source>
</evidence>
<reference evidence="3 4" key="1">
    <citation type="submission" date="2015-08" db="EMBL/GenBank/DDBJ databases">
        <title>The genome of the Asian arowana (Scleropages formosus).</title>
        <authorList>
            <person name="Tan M.H."/>
            <person name="Gan H.M."/>
            <person name="Croft L.J."/>
            <person name="Austin C.M."/>
        </authorList>
    </citation>
    <scope>NUCLEOTIDE SEQUENCE [LARGE SCALE GENOMIC DNA]</scope>
    <source>
        <strain evidence="3">Aro1</strain>
    </source>
</reference>
<accession>A0A0P7UVT0</accession>
<feature type="region of interest" description="Disordered" evidence="1">
    <location>
        <begin position="276"/>
        <end position="304"/>
    </location>
</feature>
<dbReference type="GO" id="GO:0005096">
    <property type="term" value="F:GTPase activator activity"/>
    <property type="evidence" value="ECO:0007669"/>
    <property type="project" value="TreeGrafter"/>
</dbReference>
<sequence>MLDSPENRSHVAAVLGALKEAGVRVKHWKSAGKQPQESPCTSFAFGRSLDSLPQCHLPELGGMIPQFLVDACEFLSRHLHTEGLFRKTGSLSRIRSLRVALEQGELVFSLPFSAALQPCDVATLLKQFLRELPCPLIPSELQGPLCRAQSLGPEGFLVGGRDGATLLITTLFPPSHARALRYLCIFLKNTAKRCSENRMTVGSLALVIAPNLLHCPPGGFKLTAGTEKLLDRQAEVVRVLIEHADRIVLVGREVEDDPDLLNCSFAEEPYNFLPSNTLVAPGKPPDETEAKTGLENGPEDGKAREHSMAAEIKGEEERRVEADKVNHQRTTDEVTKVPVAEVEQRSREDYSEQGGTGETQQVVNIYHKVSQSYRPPRRSISLPEVTTKQEDGQEEVDEGGGEMINVEFFRDSCSVLENVGGSAEQAWNSREAMTKEHMEVGEGERELKRCVETEKDQEVRELTVRAQGKVEELETGFKTSNQRMSVAERVRRFNMLSAFLKVSRAPSLLSTAQKHSVPHELHGTGAPRTTVRLRRQGARRFSRSISHEGVSSLLQRQSMVKQPQQSLPCHKVCGQGKPKKLSQNPQQQPRFSLDHSQGHGYQFRCRQQPKNHREKPRCMGHLERGWDPPCRHSGEMLQGHMLEEPQCHCKLREQGKVQHQQDEQEVDLHELLELKLQLEESEVQPRSKTEVLLKQESQSQLDQDVLCLASIAPTQEPLEQVAPLLVFSPSVLLQHPQDVCAQREPSISPYTSSCLSQSQTAPPDPDMCSAPQMNPHGGCPLQISTQIDFTPPLSGGHLIDTEGKGPDGATVSSSALESHSSGTRRRYRDSPRWPLPEVHIVTWTPVQL</sequence>
<dbReference type="InterPro" id="IPR000198">
    <property type="entry name" value="RhoGAP_dom"/>
</dbReference>
<dbReference type="PANTHER" id="PTHR15670:SF4">
    <property type="entry name" value="RHO GTPASE-ACTIVATING PROTEIN 11A"/>
    <property type="match status" value="1"/>
</dbReference>
<gene>
    <name evidence="3" type="ORF">Z043_106724</name>
</gene>
<feature type="domain" description="Rho-GAP" evidence="2">
    <location>
        <begin position="47"/>
        <end position="248"/>
    </location>
</feature>
<dbReference type="GO" id="GO:0007165">
    <property type="term" value="P:signal transduction"/>
    <property type="evidence" value="ECO:0007669"/>
    <property type="project" value="InterPro"/>
</dbReference>
<dbReference type="PANTHER" id="PTHR15670">
    <property type="entry name" value="RHO GTPASE ACTIVATING PROTEIN 11A"/>
    <property type="match status" value="1"/>
</dbReference>
<evidence type="ECO:0000313" key="3">
    <source>
        <dbReference type="EMBL" id="KPP74148.1"/>
    </source>
</evidence>
<dbReference type="SMART" id="SM00324">
    <property type="entry name" value="RhoGAP"/>
    <property type="match status" value="1"/>
</dbReference>
<dbReference type="SUPFAM" id="SSF48350">
    <property type="entry name" value="GTPase activation domain, GAP"/>
    <property type="match status" value="1"/>
</dbReference>